<dbReference type="AlphaFoldDB" id="A0A1F6YD11"/>
<feature type="coiled-coil region" evidence="1">
    <location>
        <begin position="96"/>
        <end position="125"/>
    </location>
</feature>
<name>A0A1F6YD11_9BACT</name>
<accession>A0A1F6YD11</accession>
<organism evidence="3 4">
    <name type="scientific">Candidatus Nomurabacteria bacterium RIFCSPLOWO2_12_FULL_41_10</name>
    <dbReference type="NCBI Taxonomy" id="1801795"/>
    <lineage>
        <taxon>Bacteria</taxon>
        <taxon>Candidatus Nomuraibacteriota</taxon>
    </lineage>
</organism>
<feature type="region of interest" description="Disordered" evidence="2">
    <location>
        <begin position="141"/>
        <end position="171"/>
    </location>
</feature>
<protein>
    <submittedName>
        <fullName evidence="3">Uncharacterized protein</fullName>
    </submittedName>
</protein>
<evidence type="ECO:0000256" key="2">
    <source>
        <dbReference type="SAM" id="MobiDB-lite"/>
    </source>
</evidence>
<evidence type="ECO:0000313" key="4">
    <source>
        <dbReference type="Proteomes" id="UP000176826"/>
    </source>
</evidence>
<gene>
    <name evidence="3" type="ORF">A3F97_00560</name>
</gene>
<reference evidence="3 4" key="1">
    <citation type="journal article" date="2016" name="Nat. Commun.">
        <title>Thousands of microbial genomes shed light on interconnected biogeochemical processes in an aquifer system.</title>
        <authorList>
            <person name="Anantharaman K."/>
            <person name="Brown C.T."/>
            <person name="Hug L.A."/>
            <person name="Sharon I."/>
            <person name="Castelle C.J."/>
            <person name="Probst A.J."/>
            <person name="Thomas B.C."/>
            <person name="Singh A."/>
            <person name="Wilkins M.J."/>
            <person name="Karaoz U."/>
            <person name="Brodie E.L."/>
            <person name="Williams K.H."/>
            <person name="Hubbard S.S."/>
            <person name="Banfield J.F."/>
        </authorList>
    </citation>
    <scope>NUCLEOTIDE SEQUENCE [LARGE SCALE GENOMIC DNA]</scope>
</reference>
<sequence length="190" mass="20167">MQVKKLVLPGTETQKKIPSTRWLTPPVHEEITMKLTLVVVFALGLVGTASAQTFPAGCTAGAAFSSTTGQACTLAVSAQTATDMTATTVTATDKKIAEIEAATKIAEAKLALVKAESALEAAKKILAAETTAEVERLRHIGEQSRQDNEVRRDNSRDDHRPLQVVVPSPYGGGLQGGQGVFAPIIGYRRR</sequence>
<evidence type="ECO:0000313" key="3">
    <source>
        <dbReference type="EMBL" id="OGJ04217.1"/>
    </source>
</evidence>
<evidence type="ECO:0000256" key="1">
    <source>
        <dbReference type="SAM" id="Coils"/>
    </source>
</evidence>
<feature type="compositionally biased region" description="Basic and acidic residues" evidence="2">
    <location>
        <begin position="141"/>
        <end position="161"/>
    </location>
</feature>
<keyword evidence="1" id="KW-0175">Coiled coil</keyword>
<comment type="caution">
    <text evidence="3">The sequence shown here is derived from an EMBL/GenBank/DDBJ whole genome shotgun (WGS) entry which is preliminary data.</text>
</comment>
<proteinExistence type="predicted"/>
<dbReference type="EMBL" id="MFVT01000009">
    <property type="protein sequence ID" value="OGJ04217.1"/>
    <property type="molecule type" value="Genomic_DNA"/>
</dbReference>
<dbReference type="Proteomes" id="UP000176826">
    <property type="component" value="Unassembled WGS sequence"/>
</dbReference>